<keyword evidence="10" id="KW-0966">Cell projection</keyword>
<evidence type="ECO:0000256" key="1">
    <source>
        <dbReference type="ARBA" id="ARBA00004245"/>
    </source>
</evidence>
<evidence type="ECO:0000256" key="8">
    <source>
        <dbReference type="ARBA" id="ARBA00023175"/>
    </source>
</evidence>
<sequence length="41" mass="4354">MVTYNSDQVKCIVISGESGAGKTQSAHLLVQQLTVLGKVCF</sequence>
<evidence type="ECO:0000259" key="12">
    <source>
        <dbReference type="PROSITE" id="PS51456"/>
    </source>
</evidence>
<comment type="subcellular location">
    <subcellularLocation>
        <location evidence="2">Cell projection</location>
    </subcellularLocation>
    <subcellularLocation>
        <location evidence="1">Cytoplasm</location>
        <location evidence="1">Cytoskeleton</location>
    </subcellularLocation>
</comment>
<dbReference type="InterPro" id="IPR001609">
    <property type="entry name" value="Myosin_head_motor_dom-like"/>
</dbReference>
<dbReference type="PANTHER" id="PTHR46256">
    <property type="entry name" value="AGAP011099-PA"/>
    <property type="match status" value="1"/>
</dbReference>
<keyword evidence="11" id="KW-0009">Actin-binding</keyword>
<evidence type="ECO:0000313" key="14">
    <source>
        <dbReference type="Proteomes" id="UP000765507"/>
    </source>
</evidence>
<dbReference type="Proteomes" id="UP000765507">
    <property type="component" value="Unassembled WGS sequence"/>
</dbReference>
<name>A0A8T1RWK6_CHESE</name>
<dbReference type="EMBL" id="JAHGAV010002656">
    <property type="protein sequence ID" value="KAG6921126.1"/>
    <property type="molecule type" value="Genomic_DNA"/>
</dbReference>
<evidence type="ECO:0000256" key="5">
    <source>
        <dbReference type="ARBA" id="ARBA00022741"/>
    </source>
</evidence>
<evidence type="ECO:0000256" key="11">
    <source>
        <dbReference type="PROSITE-ProRule" id="PRU00782"/>
    </source>
</evidence>
<feature type="binding site" evidence="11">
    <location>
        <begin position="16"/>
        <end position="23"/>
    </location>
    <ligand>
        <name>ATP</name>
        <dbReference type="ChEBI" id="CHEBI:30616"/>
    </ligand>
</feature>
<feature type="domain" description="Myosin motor" evidence="12">
    <location>
        <begin position="1"/>
        <end position="41"/>
    </location>
</feature>
<comment type="caution">
    <text evidence="13">The sequence shown here is derived from an EMBL/GenBank/DDBJ whole genome shotgun (WGS) entry which is preliminary data.</text>
</comment>
<dbReference type="PROSITE" id="PS51456">
    <property type="entry name" value="MYOSIN_MOTOR"/>
    <property type="match status" value="1"/>
</dbReference>
<evidence type="ECO:0000256" key="4">
    <source>
        <dbReference type="ARBA" id="ARBA00022737"/>
    </source>
</evidence>
<keyword evidence="14" id="KW-1185">Reference proteome</keyword>
<evidence type="ECO:0000256" key="7">
    <source>
        <dbReference type="ARBA" id="ARBA00023123"/>
    </source>
</evidence>
<keyword evidence="4" id="KW-0677">Repeat</keyword>
<dbReference type="InterPro" id="IPR036961">
    <property type="entry name" value="Kinesin_motor_dom_sf"/>
</dbReference>
<dbReference type="GO" id="GO:0030832">
    <property type="term" value="P:regulation of actin filament length"/>
    <property type="evidence" value="ECO:0007669"/>
    <property type="project" value="TreeGrafter"/>
</dbReference>
<reference evidence="13 14" key="1">
    <citation type="journal article" date="2020" name="G3 (Bethesda)">
        <title>Draft Genome of the Common Snapping Turtle, Chelydra serpentina, a Model for Phenotypic Plasticity in Reptiles.</title>
        <authorList>
            <person name="Das D."/>
            <person name="Singh S.K."/>
            <person name="Bierstedt J."/>
            <person name="Erickson A."/>
            <person name="Galli G.L.J."/>
            <person name="Crossley D.A. 2nd"/>
            <person name="Rhen T."/>
        </authorList>
    </citation>
    <scope>NUCLEOTIDE SEQUENCE [LARGE SCALE GENOMIC DNA]</scope>
    <source>
        <strain evidence="13">KW</strain>
    </source>
</reference>
<evidence type="ECO:0000256" key="10">
    <source>
        <dbReference type="ARBA" id="ARBA00023273"/>
    </source>
</evidence>
<keyword evidence="7 11" id="KW-0518">Myosin</keyword>
<keyword evidence="6 11" id="KW-0067">ATP-binding</keyword>
<dbReference type="AlphaFoldDB" id="A0A8T1RWK6"/>
<protein>
    <submittedName>
        <fullName evidence="13">Myosin IIIA</fullName>
    </submittedName>
</protein>
<dbReference type="GO" id="GO:0003779">
    <property type="term" value="F:actin binding"/>
    <property type="evidence" value="ECO:0007669"/>
    <property type="project" value="UniProtKB-KW"/>
</dbReference>
<keyword evidence="8 11" id="KW-0505">Motor protein</keyword>
<dbReference type="GO" id="GO:0016459">
    <property type="term" value="C:myosin complex"/>
    <property type="evidence" value="ECO:0007669"/>
    <property type="project" value="UniProtKB-KW"/>
</dbReference>
<dbReference type="Gene3D" id="3.40.850.10">
    <property type="entry name" value="Kinesin motor domain"/>
    <property type="match status" value="1"/>
</dbReference>
<keyword evidence="3" id="KW-0963">Cytoplasm</keyword>
<comment type="caution">
    <text evidence="11">Lacks conserved residue(s) required for the propagation of feature annotation.</text>
</comment>
<dbReference type="GO" id="GO:0005524">
    <property type="term" value="F:ATP binding"/>
    <property type="evidence" value="ECO:0007669"/>
    <property type="project" value="UniProtKB-UniRule"/>
</dbReference>
<dbReference type="OrthoDB" id="10055605at2759"/>
<dbReference type="GO" id="GO:0032433">
    <property type="term" value="C:filopodium tip"/>
    <property type="evidence" value="ECO:0007669"/>
    <property type="project" value="TreeGrafter"/>
</dbReference>
<dbReference type="SUPFAM" id="SSF52540">
    <property type="entry name" value="P-loop containing nucleoside triphosphate hydrolases"/>
    <property type="match status" value="1"/>
</dbReference>
<keyword evidence="9" id="KW-0206">Cytoskeleton</keyword>
<proteinExistence type="inferred from homology"/>
<dbReference type="InterPro" id="IPR027417">
    <property type="entry name" value="P-loop_NTPase"/>
</dbReference>
<organism evidence="13 14">
    <name type="scientific">Chelydra serpentina</name>
    <name type="common">Snapping turtle</name>
    <name type="synonym">Testudo serpentina</name>
    <dbReference type="NCBI Taxonomy" id="8475"/>
    <lineage>
        <taxon>Eukaryota</taxon>
        <taxon>Metazoa</taxon>
        <taxon>Chordata</taxon>
        <taxon>Craniata</taxon>
        <taxon>Vertebrata</taxon>
        <taxon>Euteleostomi</taxon>
        <taxon>Archelosauria</taxon>
        <taxon>Testudinata</taxon>
        <taxon>Testudines</taxon>
        <taxon>Cryptodira</taxon>
        <taxon>Durocryptodira</taxon>
        <taxon>Americhelydia</taxon>
        <taxon>Chelydroidea</taxon>
        <taxon>Chelydridae</taxon>
        <taxon>Chelydra</taxon>
    </lineage>
</organism>
<evidence type="ECO:0000256" key="6">
    <source>
        <dbReference type="ARBA" id="ARBA00022840"/>
    </source>
</evidence>
<dbReference type="GO" id="GO:0051491">
    <property type="term" value="P:positive regulation of filopodium assembly"/>
    <property type="evidence" value="ECO:0007669"/>
    <property type="project" value="TreeGrafter"/>
</dbReference>
<dbReference type="GO" id="GO:0007605">
    <property type="term" value="P:sensory perception of sound"/>
    <property type="evidence" value="ECO:0007669"/>
    <property type="project" value="TreeGrafter"/>
</dbReference>
<dbReference type="GO" id="GO:0000146">
    <property type="term" value="F:microfilament motor activity"/>
    <property type="evidence" value="ECO:0007669"/>
    <property type="project" value="TreeGrafter"/>
</dbReference>
<dbReference type="PANTHER" id="PTHR46256:SF4">
    <property type="entry name" value="MYOSIN-IIIA"/>
    <property type="match status" value="1"/>
</dbReference>
<evidence type="ECO:0000256" key="2">
    <source>
        <dbReference type="ARBA" id="ARBA00004316"/>
    </source>
</evidence>
<dbReference type="InterPro" id="IPR052409">
    <property type="entry name" value="Myosin-III_kinase_activity"/>
</dbReference>
<evidence type="ECO:0000256" key="3">
    <source>
        <dbReference type="ARBA" id="ARBA00022490"/>
    </source>
</evidence>
<dbReference type="GO" id="GO:0001917">
    <property type="term" value="C:photoreceptor inner segment"/>
    <property type="evidence" value="ECO:0007669"/>
    <property type="project" value="TreeGrafter"/>
</dbReference>
<gene>
    <name evidence="13" type="ORF">G0U57_010144</name>
</gene>
<dbReference type="GO" id="GO:0004674">
    <property type="term" value="F:protein serine/threonine kinase activity"/>
    <property type="evidence" value="ECO:0007669"/>
    <property type="project" value="TreeGrafter"/>
</dbReference>
<comment type="similarity">
    <text evidence="11">Belongs to the TRAFAC class myosin-kinesin ATPase superfamily. Myosin family.</text>
</comment>
<evidence type="ECO:0000313" key="13">
    <source>
        <dbReference type="EMBL" id="KAG6921126.1"/>
    </source>
</evidence>
<dbReference type="GO" id="GO:0032426">
    <property type="term" value="C:stereocilium tip"/>
    <property type="evidence" value="ECO:0007669"/>
    <property type="project" value="TreeGrafter"/>
</dbReference>
<keyword evidence="5 11" id="KW-0547">Nucleotide-binding</keyword>
<accession>A0A8T1RWK6</accession>
<evidence type="ECO:0000256" key="9">
    <source>
        <dbReference type="ARBA" id="ARBA00023212"/>
    </source>
</evidence>